<dbReference type="GeneID" id="17959570"/>
<accession>U5PXY8</accession>
<keyword evidence="2" id="KW-1185">Reference proteome</keyword>
<dbReference type="Proteomes" id="UP000017658">
    <property type="component" value="Segment"/>
</dbReference>
<dbReference type="EMBL" id="KF669663">
    <property type="protein sequence ID" value="AGY48784.1"/>
    <property type="molecule type" value="Genomic_DNA"/>
</dbReference>
<name>U5PXY8_9CAUD</name>
<gene>
    <name evidence="1" type="ORF">Staley_101</name>
</gene>
<dbReference type="KEGG" id="vg:17959570"/>
<proteinExistence type="predicted"/>
<organism evidence="1 2">
    <name type="scientific">Bacillus phage Staley</name>
    <dbReference type="NCBI Taxonomy" id="1406792"/>
    <lineage>
        <taxon>Viruses</taxon>
        <taxon>Duplodnaviria</taxon>
        <taxon>Heunggongvirae</taxon>
        <taxon>Uroviricota</taxon>
        <taxon>Caudoviricetes</taxon>
        <taxon>Slashvirus</taxon>
        <taxon>Slashvirus staley</taxon>
    </lineage>
</organism>
<evidence type="ECO:0000313" key="2">
    <source>
        <dbReference type="Proteomes" id="UP000017658"/>
    </source>
</evidence>
<dbReference type="RefSeq" id="YP_008770815.1">
    <property type="nucleotide sequence ID" value="NC_022767.1"/>
</dbReference>
<evidence type="ECO:0000313" key="1">
    <source>
        <dbReference type="EMBL" id="AGY48784.1"/>
    </source>
</evidence>
<reference evidence="1 2" key="1">
    <citation type="journal article" date="2013" name="Genome Announc.">
        <title>Complete Genome of Bacillus megaterium Siphophage Staley.</title>
        <authorList>
            <person name="Hastings W.J."/>
            <person name="Ritter M.A."/>
            <person name="Chamakura K.R."/>
            <person name="Kuty Everett G.F."/>
        </authorList>
    </citation>
    <scope>NUCLEOTIDE SEQUENCE [LARGE SCALE GENOMIC DNA]</scope>
</reference>
<protein>
    <submittedName>
        <fullName evidence="1">Uncharacterized protein</fullName>
    </submittedName>
</protein>
<dbReference type="OrthoDB" id="18203at10239"/>
<sequence length="129" mass="14867">MDEKKEYTFGETVNYKRVRAANAGSTPSDVVDYTKMFELVYQKHKETVENAYQQLILVSECGSLEEFERQGYILKTSSSPNNRFTRTISLYKLESFGKKHIMSLEVKADFSDGVVKFVSKPLVNEMEEN</sequence>